<reference evidence="2 3" key="1">
    <citation type="submission" date="2014-09" db="EMBL/GenBank/DDBJ databases">
        <title>Sporocytophaga myxococcoides PG-01 genome sequencing.</title>
        <authorList>
            <person name="Liu L."/>
            <person name="Gao P.J."/>
            <person name="Chen G.J."/>
            <person name="Wang L.S."/>
        </authorList>
    </citation>
    <scope>NUCLEOTIDE SEQUENCE [LARGE SCALE GENOMIC DNA]</scope>
    <source>
        <strain evidence="2 3">PG-01</strain>
    </source>
</reference>
<dbReference type="eggNOG" id="COG0463">
    <property type="taxonomic scope" value="Bacteria"/>
</dbReference>
<evidence type="ECO:0000259" key="1">
    <source>
        <dbReference type="Pfam" id="PF00535"/>
    </source>
</evidence>
<proteinExistence type="predicted"/>
<keyword evidence="3" id="KW-1185">Reference proteome</keyword>
<dbReference type="InterPro" id="IPR029044">
    <property type="entry name" value="Nucleotide-diphossugar_trans"/>
</dbReference>
<organism evidence="2 3">
    <name type="scientific">Sporocytophaga myxococcoides</name>
    <dbReference type="NCBI Taxonomy" id="153721"/>
    <lineage>
        <taxon>Bacteria</taxon>
        <taxon>Pseudomonadati</taxon>
        <taxon>Bacteroidota</taxon>
        <taxon>Cytophagia</taxon>
        <taxon>Cytophagales</taxon>
        <taxon>Cytophagaceae</taxon>
        <taxon>Sporocytophaga</taxon>
    </lineage>
</organism>
<evidence type="ECO:0000313" key="2">
    <source>
        <dbReference type="EMBL" id="GAL86711.1"/>
    </source>
</evidence>
<dbReference type="AlphaFoldDB" id="A0A098LI79"/>
<dbReference type="EMBL" id="BBLT01000009">
    <property type="protein sequence ID" value="GAL86711.1"/>
    <property type="molecule type" value="Genomic_DNA"/>
</dbReference>
<dbReference type="InterPro" id="IPR037226">
    <property type="entry name" value="CAC2185-like_sf"/>
</dbReference>
<dbReference type="Gene3D" id="3.90.550.10">
    <property type="entry name" value="Spore Coat Polysaccharide Biosynthesis Protein SpsA, Chain A"/>
    <property type="match status" value="1"/>
</dbReference>
<dbReference type="InterPro" id="IPR015037">
    <property type="entry name" value="DUF1919"/>
</dbReference>
<dbReference type="PANTHER" id="PTHR22916:SF3">
    <property type="entry name" value="UDP-GLCNAC:BETAGAL BETA-1,3-N-ACETYLGLUCOSAMINYLTRANSFERASE-LIKE PROTEIN 1"/>
    <property type="match status" value="1"/>
</dbReference>
<sequence length="664" mass="79224">MSDQIKPVKFSVVVSTHNHELHLIKALRNIFAQEHDFKFEVIITDNCSTDKTKEIIDLFQLRYPDYVVPLFHDKKNKFSENTLETFKKCKGQYTFLLDPDDYWTDNKKIKKQISFLDEHPEYIFSCHRFNRLIEDTNELLEDFHPVVFKDKPDGFEFGQERYFDYWITQLSTMAIRTECLNDIPKLETFKYYWDTQLFWLLLLKGKGFVQPFFGSVYRVKSETSGNKFDLLKQNSLTYLIIKELHQLYSCNKHIKRIYELYQKNLSWSKSANKRQLNINKINNKNFTIVSDDNWGKEVYDAFNIPYKSPFIGVHLFNSDFIKLVNDFENYIDKPITFINHSDSKHQKSFRHCFGKDYPLGLLNNDIELHFIDYNSPDEALRHWNDGRSKINLENIFFKMDASREENNIDSIEAFDYINRPNKVCFINYYDKEKYLSNNSTLHLIDYWNPDSEIFFPQSLCSFDLIGWLNGKVEKYNEIYQQAKDIFITPDKRKYFFIQFNQDNIHTLDSKFHPETHEIFYNEDTESAIVNYNKHDLEYFCLSAQECPHPKTSDLFIDLSEKENRHIMVLAKGNPLHQLRIDFIGKEEDEKDTILHIDAIAQTLQEDYQWLHFDFSFIDDVSTAYLFSRIRSFYFYLNPKNAAQGTLELMAFYSGSMETFKELLG</sequence>
<name>A0A098LI79_9BACT</name>
<dbReference type="Pfam" id="PF08942">
    <property type="entry name" value="DUF1919"/>
    <property type="match status" value="1"/>
</dbReference>
<dbReference type="RefSeq" id="WP_052430352.1">
    <property type="nucleotide sequence ID" value="NZ_BBLT01000009.1"/>
</dbReference>
<evidence type="ECO:0000313" key="3">
    <source>
        <dbReference type="Proteomes" id="UP000030185"/>
    </source>
</evidence>
<gene>
    <name evidence="2" type="ORF">MYP_3941</name>
</gene>
<protein>
    <submittedName>
        <fullName evidence="2">Putative acetyl transferase</fullName>
    </submittedName>
</protein>
<keyword evidence="2" id="KW-0808">Transferase</keyword>
<feature type="domain" description="Glycosyltransferase 2-like" evidence="1">
    <location>
        <begin position="11"/>
        <end position="150"/>
    </location>
</feature>
<dbReference type="SUPFAM" id="SSF53448">
    <property type="entry name" value="Nucleotide-diphospho-sugar transferases"/>
    <property type="match status" value="1"/>
</dbReference>
<comment type="caution">
    <text evidence="2">The sequence shown here is derived from an EMBL/GenBank/DDBJ whole genome shotgun (WGS) entry which is preliminary data.</text>
</comment>
<dbReference type="GO" id="GO:0016758">
    <property type="term" value="F:hexosyltransferase activity"/>
    <property type="evidence" value="ECO:0007669"/>
    <property type="project" value="UniProtKB-ARBA"/>
</dbReference>
<dbReference type="SUPFAM" id="SSF142795">
    <property type="entry name" value="CAC2185-like"/>
    <property type="match status" value="1"/>
</dbReference>
<dbReference type="Pfam" id="PF00535">
    <property type="entry name" value="Glycos_transf_2"/>
    <property type="match status" value="1"/>
</dbReference>
<accession>A0A098LI79</accession>
<dbReference type="STRING" id="153721.MYP_3941"/>
<dbReference type="PANTHER" id="PTHR22916">
    <property type="entry name" value="GLYCOSYLTRANSFERASE"/>
    <property type="match status" value="1"/>
</dbReference>
<dbReference type="eggNOG" id="COG3955">
    <property type="taxonomic scope" value="Bacteria"/>
</dbReference>
<dbReference type="Proteomes" id="UP000030185">
    <property type="component" value="Unassembled WGS sequence"/>
</dbReference>
<dbReference type="OrthoDB" id="199095at2"/>
<dbReference type="InterPro" id="IPR001173">
    <property type="entry name" value="Glyco_trans_2-like"/>
</dbReference>